<reference evidence="1" key="2">
    <citation type="submission" date="2021-04" db="EMBL/GenBank/DDBJ databases">
        <authorList>
            <person name="Gilroy R."/>
        </authorList>
    </citation>
    <scope>NUCLEOTIDE SEQUENCE</scope>
    <source>
        <strain evidence="1">ChiBcec8-14828</strain>
    </source>
</reference>
<dbReference type="Pfam" id="PF06486">
    <property type="entry name" value="DUF1093"/>
    <property type="match status" value="1"/>
</dbReference>
<proteinExistence type="predicted"/>
<dbReference type="Gene3D" id="2.40.50.480">
    <property type="match status" value="1"/>
</dbReference>
<gene>
    <name evidence="1" type="ORF">H9943_01140</name>
</gene>
<dbReference type="AlphaFoldDB" id="A0A9D2M075"/>
<dbReference type="EMBL" id="DWYA01000012">
    <property type="protein sequence ID" value="HJB38981.1"/>
    <property type="molecule type" value="Genomic_DNA"/>
</dbReference>
<evidence type="ECO:0000313" key="2">
    <source>
        <dbReference type="Proteomes" id="UP000824209"/>
    </source>
</evidence>
<sequence>MEVFAMKKKKGIIIAAVVLLVIAGAFWAKGYYNDRYVASNFYYTQIPMNEVNEDSWLVDADGMRQEKGKEYDLIGYDENGEAKEVYFTKSGSAEDYYAPGTYIKVSTSKTITVGLEVVDETDVPQAALNQIQELGTRPQ</sequence>
<evidence type="ECO:0000313" key="1">
    <source>
        <dbReference type="EMBL" id="HJB38981.1"/>
    </source>
</evidence>
<dbReference type="Proteomes" id="UP000824209">
    <property type="component" value="Unassembled WGS sequence"/>
</dbReference>
<dbReference type="InterPro" id="IPR036166">
    <property type="entry name" value="YxeA-like_sf"/>
</dbReference>
<dbReference type="NCBIfam" id="TIGR01655">
    <property type="entry name" value="yxeA_fam"/>
    <property type="match status" value="1"/>
</dbReference>
<dbReference type="SUPFAM" id="SSF159121">
    <property type="entry name" value="BC4932-like"/>
    <property type="match status" value="1"/>
</dbReference>
<protein>
    <submittedName>
        <fullName evidence="1">YxeA family protein</fullName>
    </submittedName>
</protein>
<dbReference type="InterPro" id="IPR006542">
    <property type="entry name" value="DUF1093"/>
</dbReference>
<comment type="caution">
    <text evidence="1">The sequence shown here is derived from an EMBL/GenBank/DDBJ whole genome shotgun (WGS) entry which is preliminary data.</text>
</comment>
<reference evidence="1" key="1">
    <citation type="journal article" date="2021" name="PeerJ">
        <title>Extensive microbial diversity within the chicken gut microbiome revealed by metagenomics and culture.</title>
        <authorList>
            <person name="Gilroy R."/>
            <person name="Ravi A."/>
            <person name="Getino M."/>
            <person name="Pursley I."/>
            <person name="Horton D.L."/>
            <person name="Alikhan N.F."/>
            <person name="Baker D."/>
            <person name="Gharbi K."/>
            <person name="Hall N."/>
            <person name="Watson M."/>
            <person name="Adriaenssens E.M."/>
            <person name="Foster-Nyarko E."/>
            <person name="Jarju S."/>
            <person name="Secka A."/>
            <person name="Antonio M."/>
            <person name="Oren A."/>
            <person name="Chaudhuri R.R."/>
            <person name="La Ragione R."/>
            <person name="Hildebrand F."/>
            <person name="Pallen M.J."/>
        </authorList>
    </citation>
    <scope>NUCLEOTIDE SEQUENCE</scope>
    <source>
        <strain evidence="1">ChiBcec8-14828</strain>
    </source>
</reference>
<name>A0A9D2M075_9FIRM</name>
<organism evidence="1 2">
    <name type="scientific">Candidatus Ruthenibacterium avium</name>
    <dbReference type="NCBI Taxonomy" id="2838751"/>
    <lineage>
        <taxon>Bacteria</taxon>
        <taxon>Bacillati</taxon>
        <taxon>Bacillota</taxon>
        <taxon>Clostridia</taxon>
        <taxon>Eubacteriales</taxon>
        <taxon>Oscillospiraceae</taxon>
        <taxon>Ruthenibacterium</taxon>
    </lineage>
</organism>
<accession>A0A9D2M075</accession>